<evidence type="ECO:0000313" key="4">
    <source>
        <dbReference type="Ensembl" id="ENSLACP00000015958.1"/>
    </source>
</evidence>
<name>H3B237_LATCH</name>
<dbReference type="Ensembl" id="ENSLACT00000016068.1">
    <property type="protein sequence ID" value="ENSLACP00000015958.1"/>
    <property type="gene ID" value="ENSLACG00000014051.1"/>
</dbReference>
<dbReference type="Pfam" id="PF00620">
    <property type="entry name" value="RhoGAP"/>
    <property type="match status" value="1"/>
</dbReference>
<dbReference type="PANTHER" id="PTHR14963">
    <property type="entry name" value="RHO GTPASE ACTIVATING PROTEIN 18,19-RELATED"/>
    <property type="match status" value="1"/>
</dbReference>
<dbReference type="InterPro" id="IPR057323">
    <property type="entry name" value="RHG40/28/18_ubiquitin"/>
</dbReference>
<dbReference type="GeneTree" id="ENSGT00940000162174"/>
<dbReference type="PROSITE" id="PS50238">
    <property type="entry name" value="RHOGAP"/>
    <property type="match status" value="1"/>
</dbReference>
<accession>H3B237</accession>
<protein>
    <submittedName>
        <fullName evidence="4">Rho GTPase activating protein 40</fullName>
    </submittedName>
</protein>
<dbReference type="InParanoid" id="H3B237"/>
<evidence type="ECO:0000256" key="1">
    <source>
        <dbReference type="ARBA" id="ARBA00022468"/>
    </source>
</evidence>
<organism evidence="4 5">
    <name type="scientific">Latimeria chalumnae</name>
    <name type="common">Coelacanth</name>
    <dbReference type="NCBI Taxonomy" id="7897"/>
    <lineage>
        <taxon>Eukaryota</taxon>
        <taxon>Metazoa</taxon>
        <taxon>Chordata</taxon>
        <taxon>Craniata</taxon>
        <taxon>Vertebrata</taxon>
        <taxon>Euteleostomi</taxon>
        <taxon>Coelacanthiformes</taxon>
        <taxon>Coelacanthidae</taxon>
        <taxon>Latimeria</taxon>
    </lineage>
</organism>
<dbReference type="SMART" id="SM00324">
    <property type="entry name" value="RhoGAP"/>
    <property type="match status" value="1"/>
</dbReference>
<dbReference type="GO" id="GO:0005737">
    <property type="term" value="C:cytoplasm"/>
    <property type="evidence" value="ECO:0007669"/>
    <property type="project" value="TreeGrafter"/>
</dbReference>
<sequence length="462" mass="52663">FKISNAGNLDDISTMRNCGREEVFNIDVSYSEQAARLQKRLTLQNRGSQRLVESESLPTFIVPKNRLGAIKIGDLSLQDMKKVQTLALIELTALCDILGLELKRNKSVKRKASDGCLFGVPLTMLLENDQKIVPNTRVPLILQALMSTLEKKGLGNEGLLRISGSHTRIKCLQQKLESSFYARGFSWEEVHQNDVAGLLKRFLRELPCPLLTTEYLPAFISVQNIEHPKLKLQALNLLVLLLPEPNRNTLKALLEFLNKVAAREKYNKMNLWNISTIMAPNLFMHKGLPDKVTEGNPKEVAENAASVVQMLLSYQDLLWTIPSFLVMQVRKLMENSSRRYPFYDKRIKNLLKKMQTDKEKNEKSQLESSKVVKIQITPLLKDSMEIQLKDNTRVADVLRRFYEDLCQNNNGAIEMSNFVLYEVGGNIGELCLDLDTYLLDLYNINPSAEWIIRQRPSLPSSL</sequence>
<proteinExistence type="predicted"/>
<evidence type="ECO:0000256" key="2">
    <source>
        <dbReference type="ARBA" id="ARBA00055252"/>
    </source>
</evidence>
<gene>
    <name evidence="4" type="primary">ARHGAP40</name>
</gene>
<keyword evidence="1" id="KW-0343">GTPase activation</keyword>
<dbReference type="Gene3D" id="1.10.555.10">
    <property type="entry name" value="Rho GTPase activation protein"/>
    <property type="match status" value="1"/>
</dbReference>
<dbReference type="InterPro" id="IPR000198">
    <property type="entry name" value="RhoGAP_dom"/>
</dbReference>
<dbReference type="GO" id="GO:0005096">
    <property type="term" value="F:GTPase activator activity"/>
    <property type="evidence" value="ECO:0007669"/>
    <property type="project" value="UniProtKB-KW"/>
</dbReference>
<dbReference type="SUPFAM" id="SSF48350">
    <property type="entry name" value="GTPase activation domain, GAP"/>
    <property type="match status" value="1"/>
</dbReference>
<dbReference type="PANTHER" id="PTHR14963:SF4">
    <property type="entry name" value="RHO GTPASE-ACTIVATING PROTEIN 40"/>
    <property type="match status" value="1"/>
</dbReference>
<dbReference type="Proteomes" id="UP000008672">
    <property type="component" value="Unassembled WGS sequence"/>
</dbReference>
<dbReference type="STRING" id="7897.ENSLACP00000015958"/>
<evidence type="ECO:0000313" key="5">
    <source>
        <dbReference type="Proteomes" id="UP000008672"/>
    </source>
</evidence>
<dbReference type="Bgee" id="ENSLACG00000014051">
    <property type="expression patterns" value="Expressed in pectoral fin and 1 other cell type or tissue"/>
</dbReference>
<reference evidence="4" key="2">
    <citation type="submission" date="2025-08" db="UniProtKB">
        <authorList>
            <consortium name="Ensembl"/>
        </authorList>
    </citation>
    <scope>IDENTIFICATION</scope>
</reference>
<dbReference type="eggNOG" id="KOG2200">
    <property type="taxonomic scope" value="Eukaryota"/>
</dbReference>
<dbReference type="FunFam" id="1.10.555.10:FF:000018">
    <property type="entry name" value="Rho GTPase activating protein 28"/>
    <property type="match status" value="1"/>
</dbReference>
<reference evidence="4" key="3">
    <citation type="submission" date="2025-09" db="UniProtKB">
        <authorList>
            <consortium name="Ensembl"/>
        </authorList>
    </citation>
    <scope>IDENTIFICATION</scope>
</reference>
<dbReference type="AlphaFoldDB" id="H3B237"/>
<dbReference type="GO" id="GO:0051056">
    <property type="term" value="P:regulation of small GTPase mediated signal transduction"/>
    <property type="evidence" value="ECO:0007669"/>
    <property type="project" value="TreeGrafter"/>
</dbReference>
<feature type="domain" description="Rho-GAP" evidence="3">
    <location>
        <begin position="120"/>
        <end position="319"/>
    </location>
</feature>
<dbReference type="GO" id="GO:0030833">
    <property type="term" value="P:regulation of actin filament polymerization"/>
    <property type="evidence" value="ECO:0007669"/>
    <property type="project" value="TreeGrafter"/>
</dbReference>
<reference evidence="5" key="1">
    <citation type="submission" date="2011-08" db="EMBL/GenBank/DDBJ databases">
        <title>The draft genome of Latimeria chalumnae.</title>
        <authorList>
            <person name="Di Palma F."/>
            <person name="Alfoldi J."/>
            <person name="Johnson J."/>
            <person name="Berlin A."/>
            <person name="Gnerre S."/>
            <person name="Jaffe D."/>
            <person name="MacCallum I."/>
            <person name="Young S."/>
            <person name="Walker B.J."/>
            <person name="Lander E."/>
            <person name="Lindblad-Toh K."/>
        </authorList>
    </citation>
    <scope>NUCLEOTIDE SEQUENCE [LARGE SCALE GENOMIC DNA]</scope>
    <source>
        <strain evidence="5">Wild caught</strain>
    </source>
</reference>
<dbReference type="FunCoup" id="H3B237">
    <property type="interactions" value="863"/>
</dbReference>
<dbReference type="OMA" id="SRMEPKM"/>
<evidence type="ECO:0000259" key="3">
    <source>
        <dbReference type="PROSITE" id="PS50238"/>
    </source>
</evidence>
<dbReference type="InterPro" id="IPR008936">
    <property type="entry name" value="Rho_GTPase_activation_prot"/>
</dbReference>
<dbReference type="Pfam" id="PF25442">
    <property type="entry name" value="Ubiquitin_RHG40_C"/>
    <property type="match status" value="1"/>
</dbReference>
<dbReference type="GO" id="GO:0007165">
    <property type="term" value="P:signal transduction"/>
    <property type="evidence" value="ECO:0007669"/>
    <property type="project" value="InterPro"/>
</dbReference>
<dbReference type="HOGENOM" id="CLU_023268_0_0_1"/>
<dbReference type="EMBL" id="AFYH01024887">
    <property type="status" value="NOT_ANNOTATED_CDS"/>
    <property type="molecule type" value="Genomic_DNA"/>
</dbReference>
<comment type="function">
    <text evidence="2">GTPase activator for the Rho-type GTPases by converting them to an inactive GDP-bound state.</text>
</comment>
<keyword evidence="5" id="KW-1185">Reference proteome</keyword>